<keyword evidence="5" id="KW-0479">Metal-binding</keyword>
<feature type="domain" description="RNase H type-1" evidence="9">
    <location>
        <begin position="97"/>
        <end position="231"/>
    </location>
</feature>
<dbReference type="PROSITE" id="PS50879">
    <property type="entry name" value="RNASE_H_1"/>
    <property type="match status" value="1"/>
</dbReference>
<dbReference type="EC" id="3.1.26.4" evidence="3"/>
<comment type="caution">
    <text evidence="10">The sequence shown here is derived from an EMBL/GenBank/DDBJ whole genome shotgun (WGS) entry which is preliminary data.</text>
</comment>
<sequence length="231" mass="25569">MPGRLSEEKSRLLFQTTAQGPRVERWTSLCFPNVIRSPLSTSRLERRGPAQRRERSSSLNGPSLQGACYQKAEMGSPTWVMLWWSTPTAAAQPTGEPEPELASGCTGAGTTHCSPELTKSCRNFLESLLGSSCGSSSQFRITRVAACRALEQAKQNNIQKLVLYTDSKFTINGVTSWVKNWKLNGWRLKSGGEITNKEDFVKLDQLNSELQVVWVNIGTNTSTLDLQDRGV</sequence>
<organism evidence="10 11">
    <name type="scientific">Goodea atripinnis</name>
    <dbReference type="NCBI Taxonomy" id="208336"/>
    <lineage>
        <taxon>Eukaryota</taxon>
        <taxon>Metazoa</taxon>
        <taxon>Chordata</taxon>
        <taxon>Craniata</taxon>
        <taxon>Vertebrata</taxon>
        <taxon>Euteleostomi</taxon>
        <taxon>Actinopterygii</taxon>
        <taxon>Neopterygii</taxon>
        <taxon>Teleostei</taxon>
        <taxon>Neoteleostei</taxon>
        <taxon>Acanthomorphata</taxon>
        <taxon>Ovalentaria</taxon>
        <taxon>Atherinomorphae</taxon>
        <taxon>Cyprinodontiformes</taxon>
        <taxon>Goodeidae</taxon>
        <taxon>Goodea</taxon>
    </lineage>
</organism>
<evidence type="ECO:0000256" key="1">
    <source>
        <dbReference type="ARBA" id="ARBA00000077"/>
    </source>
</evidence>
<reference evidence="10 11" key="1">
    <citation type="submission" date="2021-06" db="EMBL/GenBank/DDBJ databases">
        <authorList>
            <person name="Palmer J.M."/>
        </authorList>
    </citation>
    <scope>NUCLEOTIDE SEQUENCE [LARGE SCALE GENOMIC DNA]</scope>
    <source>
        <strain evidence="10 11">GA_2019</strain>
        <tissue evidence="10">Muscle</tissue>
    </source>
</reference>
<dbReference type="Gene3D" id="3.30.420.10">
    <property type="entry name" value="Ribonuclease H-like superfamily/Ribonuclease H"/>
    <property type="match status" value="1"/>
</dbReference>
<protein>
    <recommendedName>
        <fullName evidence="3">ribonuclease H</fullName>
        <ecNumber evidence="3">3.1.26.4</ecNumber>
    </recommendedName>
</protein>
<dbReference type="Proteomes" id="UP001476798">
    <property type="component" value="Unassembled WGS sequence"/>
</dbReference>
<evidence type="ECO:0000259" key="9">
    <source>
        <dbReference type="PROSITE" id="PS50879"/>
    </source>
</evidence>
<evidence type="ECO:0000256" key="2">
    <source>
        <dbReference type="ARBA" id="ARBA00005300"/>
    </source>
</evidence>
<dbReference type="PANTHER" id="PTHR10642">
    <property type="entry name" value="RIBONUCLEASE H1"/>
    <property type="match status" value="1"/>
</dbReference>
<name>A0ABV0NAT7_9TELE</name>
<evidence type="ECO:0000256" key="3">
    <source>
        <dbReference type="ARBA" id="ARBA00012180"/>
    </source>
</evidence>
<keyword evidence="11" id="KW-1185">Reference proteome</keyword>
<keyword evidence="4" id="KW-0540">Nuclease</keyword>
<dbReference type="InterPro" id="IPR036397">
    <property type="entry name" value="RNaseH_sf"/>
</dbReference>
<evidence type="ECO:0000256" key="6">
    <source>
        <dbReference type="ARBA" id="ARBA00022759"/>
    </source>
</evidence>
<dbReference type="InterPro" id="IPR002156">
    <property type="entry name" value="RNaseH_domain"/>
</dbReference>
<evidence type="ECO:0000256" key="5">
    <source>
        <dbReference type="ARBA" id="ARBA00022723"/>
    </source>
</evidence>
<feature type="compositionally biased region" description="Basic and acidic residues" evidence="8">
    <location>
        <begin position="43"/>
        <end position="56"/>
    </location>
</feature>
<accession>A0ABV0NAT7</accession>
<comment type="similarity">
    <text evidence="2">Belongs to the RNase H family.</text>
</comment>
<keyword evidence="6" id="KW-0255">Endonuclease</keyword>
<evidence type="ECO:0000256" key="4">
    <source>
        <dbReference type="ARBA" id="ARBA00022722"/>
    </source>
</evidence>
<proteinExistence type="inferred from homology"/>
<feature type="region of interest" description="Disordered" evidence="8">
    <location>
        <begin position="41"/>
        <end position="64"/>
    </location>
</feature>
<dbReference type="InterPro" id="IPR012337">
    <property type="entry name" value="RNaseH-like_sf"/>
</dbReference>
<dbReference type="SUPFAM" id="SSF53098">
    <property type="entry name" value="Ribonuclease H-like"/>
    <property type="match status" value="1"/>
</dbReference>
<dbReference type="PANTHER" id="PTHR10642:SF26">
    <property type="entry name" value="RIBONUCLEASE H1"/>
    <property type="match status" value="1"/>
</dbReference>
<evidence type="ECO:0000256" key="7">
    <source>
        <dbReference type="ARBA" id="ARBA00022801"/>
    </source>
</evidence>
<dbReference type="Pfam" id="PF00075">
    <property type="entry name" value="RNase_H"/>
    <property type="match status" value="1"/>
</dbReference>
<evidence type="ECO:0000313" key="10">
    <source>
        <dbReference type="EMBL" id="MEQ2168512.1"/>
    </source>
</evidence>
<evidence type="ECO:0000256" key="8">
    <source>
        <dbReference type="SAM" id="MobiDB-lite"/>
    </source>
</evidence>
<comment type="catalytic activity">
    <reaction evidence="1">
        <text>Endonucleolytic cleavage to 5'-phosphomonoester.</text>
        <dbReference type="EC" id="3.1.26.4"/>
    </reaction>
</comment>
<keyword evidence="7" id="KW-0378">Hydrolase</keyword>
<evidence type="ECO:0000313" key="11">
    <source>
        <dbReference type="Proteomes" id="UP001476798"/>
    </source>
</evidence>
<gene>
    <name evidence="10" type="ORF">GOODEAATRI_015279</name>
</gene>
<dbReference type="EMBL" id="JAHRIO010031110">
    <property type="protein sequence ID" value="MEQ2168512.1"/>
    <property type="molecule type" value="Genomic_DNA"/>
</dbReference>
<dbReference type="InterPro" id="IPR050092">
    <property type="entry name" value="RNase_H"/>
</dbReference>